<name>A0ABD1UGQ1_9LAMI</name>
<keyword evidence="2" id="KW-1185">Reference proteome</keyword>
<comment type="caution">
    <text evidence="1">The sequence shown here is derived from an EMBL/GenBank/DDBJ whole genome shotgun (WGS) entry which is preliminary data.</text>
</comment>
<gene>
    <name evidence="1" type="ORF">Adt_09273</name>
</gene>
<evidence type="ECO:0000313" key="2">
    <source>
        <dbReference type="Proteomes" id="UP001604336"/>
    </source>
</evidence>
<proteinExistence type="predicted"/>
<evidence type="ECO:0000313" key="1">
    <source>
        <dbReference type="EMBL" id="KAL2524219.1"/>
    </source>
</evidence>
<accession>A0ABD1UGQ1</accession>
<sequence length="206" mass="22242">MPHLILEGPLQTSLSHLEIGSSAARFSNCGDSLLLPSLFLLGIGSSATSFSNFGDSLLLPSLSRLGIGYSITNFSNFGNSLLLPSLSRLVIGYSAMSFFNFRDSLLLSSISHLGLGTFAASFSSLRRSLSTIFTTFDFSPTSSSAPHINEREGFLNTQAGSDDKGLGVKRLGNDHAASVDMWTSVIHVAYHVVPRGMWERNMFQLI</sequence>
<organism evidence="1 2">
    <name type="scientific">Abeliophyllum distichum</name>
    <dbReference type="NCBI Taxonomy" id="126358"/>
    <lineage>
        <taxon>Eukaryota</taxon>
        <taxon>Viridiplantae</taxon>
        <taxon>Streptophyta</taxon>
        <taxon>Embryophyta</taxon>
        <taxon>Tracheophyta</taxon>
        <taxon>Spermatophyta</taxon>
        <taxon>Magnoliopsida</taxon>
        <taxon>eudicotyledons</taxon>
        <taxon>Gunneridae</taxon>
        <taxon>Pentapetalae</taxon>
        <taxon>asterids</taxon>
        <taxon>lamiids</taxon>
        <taxon>Lamiales</taxon>
        <taxon>Oleaceae</taxon>
        <taxon>Forsythieae</taxon>
        <taxon>Abeliophyllum</taxon>
    </lineage>
</organism>
<dbReference type="Proteomes" id="UP001604336">
    <property type="component" value="Unassembled WGS sequence"/>
</dbReference>
<protein>
    <submittedName>
        <fullName evidence="1">Uncharacterized protein</fullName>
    </submittedName>
</protein>
<dbReference type="EMBL" id="JBFOLK010000003">
    <property type="protein sequence ID" value="KAL2524219.1"/>
    <property type="molecule type" value="Genomic_DNA"/>
</dbReference>
<reference evidence="2" key="1">
    <citation type="submission" date="2024-07" db="EMBL/GenBank/DDBJ databases">
        <title>Two chromosome-level genome assemblies of Korean endemic species Abeliophyllum distichum and Forsythia ovata (Oleaceae).</title>
        <authorList>
            <person name="Jang H."/>
        </authorList>
    </citation>
    <scope>NUCLEOTIDE SEQUENCE [LARGE SCALE GENOMIC DNA]</scope>
</reference>
<dbReference type="AlphaFoldDB" id="A0ABD1UGQ1"/>